<gene>
    <name evidence="2" type="ORF">A9B99_22570</name>
</gene>
<feature type="transmembrane region" description="Helical" evidence="1">
    <location>
        <begin position="114"/>
        <end position="137"/>
    </location>
</feature>
<dbReference type="Proteomes" id="UP000078225">
    <property type="component" value="Unassembled WGS sequence"/>
</dbReference>
<dbReference type="RefSeq" id="WP_064598117.1">
    <property type="nucleotide sequence ID" value="NZ_LYRP01000014.1"/>
</dbReference>
<feature type="transmembrane region" description="Helical" evidence="1">
    <location>
        <begin position="9"/>
        <end position="28"/>
    </location>
</feature>
<reference evidence="3" key="1">
    <citation type="submission" date="2016-05" db="EMBL/GenBank/DDBJ databases">
        <authorList>
            <person name="Behera P."/>
            <person name="Vaishampayan P."/>
            <person name="Singh N."/>
            <person name="Raina V."/>
            <person name="Suar M."/>
            <person name="Pattnaik A."/>
            <person name="Rastogi G."/>
        </authorList>
    </citation>
    <scope>NUCLEOTIDE SEQUENCE [LARGE SCALE GENOMIC DNA]</scope>
    <source>
        <strain evidence="3">MP23</strain>
    </source>
</reference>
<keyword evidence="1" id="KW-1133">Transmembrane helix</keyword>
<feature type="transmembrane region" description="Helical" evidence="1">
    <location>
        <begin position="85"/>
        <end position="108"/>
    </location>
</feature>
<keyword evidence="3" id="KW-1185">Reference proteome</keyword>
<sequence>MKLSFSKVCLFWGGMDAFYVIRFIWLNIEQGRIPFADDIINFNQLYSEYGGGGWILLIFVLSMMLNISIVVSAILLVLKWGKVRFFVFLQIPFRLLLIVPSISVIPWLLKELHFNSMVFIIVFLVFSEFTKFLSFILTKNIKNKGRDHVE</sequence>
<evidence type="ECO:0000256" key="1">
    <source>
        <dbReference type="SAM" id="Phobius"/>
    </source>
</evidence>
<protein>
    <recommendedName>
        <fullName evidence="4">Arginine:ornithine antiporter</fullName>
    </recommendedName>
</protein>
<keyword evidence="1" id="KW-0472">Membrane</keyword>
<dbReference type="OrthoDB" id="6922075at2"/>
<evidence type="ECO:0000313" key="2">
    <source>
        <dbReference type="EMBL" id="OAT76797.1"/>
    </source>
</evidence>
<comment type="caution">
    <text evidence="2">The sequence shown here is derived from an EMBL/GenBank/DDBJ whole genome shotgun (WGS) entry which is preliminary data.</text>
</comment>
<evidence type="ECO:0000313" key="3">
    <source>
        <dbReference type="Proteomes" id="UP000078225"/>
    </source>
</evidence>
<dbReference type="AlphaFoldDB" id="A0A1B7L398"/>
<proteinExistence type="predicted"/>
<dbReference type="EMBL" id="LYRP01000014">
    <property type="protein sequence ID" value="OAT76797.1"/>
    <property type="molecule type" value="Genomic_DNA"/>
</dbReference>
<accession>A0A1B7L398</accession>
<dbReference type="STRING" id="1691903.A9B99_22570"/>
<name>A0A1B7L398_9ENTR</name>
<organism evidence="2 3">
    <name type="scientific">Mangrovibacter phragmitis</name>
    <dbReference type="NCBI Taxonomy" id="1691903"/>
    <lineage>
        <taxon>Bacteria</taxon>
        <taxon>Pseudomonadati</taxon>
        <taxon>Pseudomonadota</taxon>
        <taxon>Gammaproteobacteria</taxon>
        <taxon>Enterobacterales</taxon>
        <taxon>Enterobacteriaceae</taxon>
        <taxon>Mangrovibacter</taxon>
    </lineage>
</organism>
<feature type="transmembrane region" description="Helical" evidence="1">
    <location>
        <begin position="54"/>
        <end position="78"/>
    </location>
</feature>
<evidence type="ECO:0008006" key="4">
    <source>
        <dbReference type="Google" id="ProtNLM"/>
    </source>
</evidence>
<keyword evidence="1" id="KW-0812">Transmembrane</keyword>